<evidence type="ECO:0000313" key="3">
    <source>
        <dbReference type="EMBL" id="KAL1140043.1"/>
    </source>
</evidence>
<protein>
    <submittedName>
        <fullName evidence="3">Uncharacterized protein</fullName>
    </submittedName>
</protein>
<evidence type="ECO:0000313" key="4">
    <source>
        <dbReference type="Proteomes" id="UP001558652"/>
    </source>
</evidence>
<feature type="transmembrane region" description="Helical" evidence="2">
    <location>
        <begin position="21"/>
        <end position="41"/>
    </location>
</feature>
<comment type="caution">
    <text evidence="3">The sequence shown here is derived from an EMBL/GenBank/DDBJ whole genome shotgun (WGS) entry which is preliminary data.</text>
</comment>
<evidence type="ECO:0000256" key="2">
    <source>
        <dbReference type="SAM" id="Phobius"/>
    </source>
</evidence>
<gene>
    <name evidence="3" type="ORF">AAG570_007020</name>
</gene>
<dbReference type="AlphaFoldDB" id="A0ABD0YVS9"/>
<proteinExistence type="predicted"/>
<keyword evidence="2" id="KW-1133">Transmembrane helix</keyword>
<organism evidence="3 4">
    <name type="scientific">Ranatra chinensis</name>
    <dbReference type="NCBI Taxonomy" id="642074"/>
    <lineage>
        <taxon>Eukaryota</taxon>
        <taxon>Metazoa</taxon>
        <taxon>Ecdysozoa</taxon>
        <taxon>Arthropoda</taxon>
        <taxon>Hexapoda</taxon>
        <taxon>Insecta</taxon>
        <taxon>Pterygota</taxon>
        <taxon>Neoptera</taxon>
        <taxon>Paraneoptera</taxon>
        <taxon>Hemiptera</taxon>
        <taxon>Heteroptera</taxon>
        <taxon>Panheteroptera</taxon>
        <taxon>Nepomorpha</taxon>
        <taxon>Nepidae</taxon>
        <taxon>Ranatrinae</taxon>
        <taxon>Ranatra</taxon>
    </lineage>
</organism>
<accession>A0ABD0YVS9</accession>
<sequence>MASKRRNMFHKNKMQETTENDTSNLPPFCFFIYLMTLYFHFLSLQPGWLDDVVLCECEATMVVEATPMGGELESELESVAGGGVEADGAPLPRPHCNYGETRRAHPDGHEATAVCAGAEGREEKKSPLGAIDPATAAPLKVPPVVPGRHHRLGDCPTTQPIVRRALQDLAGPDHRRTTPSFPENNKVCDRVTDVLFLPIPPARRLTDLERAYYQIPVAPEGVQKTGVITPFEFFFVHAEELWAA</sequence>
<reference evidence="3 4" key="1">
    <citation type="submission" date="2024-07" db="EMBL/GenBank/DDBJ databases">
        <title>Chromosome-level genome assembly of the water stick insect Ranatra chinensis (Heteroptera: Nepidae).</title>
        <authorList>
            <person name="Liu X."/>
        </authorList>
    </citation>
    <scope>NUCLEOTIDE SEQUENCE [LARGE SCALE GENOMIC DNA]</scope>
    <source>
        <strain evidence="3">Cailab_2021Rc</strain>
        <tissue evidence="3">Muscle</tissue>
    </source>
</reference>
<dbReference type="Proteomes" id="UP001558652">
    <property type="component" value="Unassembled WGS sequence"/>
</dbReference>
<keyword evidence="4" id="KW-1185">Reference proteome</keyword>
<evidence type="ECO:0000256" key="1">
    <source>
        <dbReference type="SAM" id="MobiDB-lite"/>
    </source>
</evidence>
<keyword evidence="2" id="KW-0812">Transmembrane</keyword>
<name>A0ABD0YVS9_9HEMI</name>
<keyword evidence="2" id="KW-0472">Membrane</keyword>
<feature type="region of interest" description="Disordered" evidence="1">
    <location>
        <begin position="126"/>
        <end position="145"/>
    </location>
</feature>
<dbReference type="EMBL" id="JBFDAA010000002">
    <property type="protein sequence ID" value="KAL1140043.1"/>
    <property type="molecule type" value="Genomic_DNA"/>
</dbReference>